<evidence type="ECO:0008006" key="2">
    <source>
        <dbReference type="Google" id="ProtNLM"/>
    </source>
</evidence>
<accession>N1R1J9</accession>
<organism evidence="1">
    <name type="scientific">Aegilops tauschii</name>
    <name type="common">Tausch's goatgrass</name>
    <name type="synonym">Aegilops squarrosa</name>
    <dbReference type="NCBI Taxonomy" id="37682"/>
    <lineage>
        <taxon>Eukaryota</taxon>
        <taxon>Viridiplantae</taxon>
        <taxon>Streptophyta</taxon>
        <taxon>Embryophyta</taxon>
        <taxon>Tracheophyta</taxon>
        <taxon>Spermatophyta</taxon>
        <taxon>Magnoliopsida</taxon>
        <taxon>Liliopsida</taxon>
        <taxon>Poales</taxon>
        <taxon>Poaceae</taxon>
        <taxon>BOP clade</taxon>
        <taxon>Pooideae</taxon>
        <taxon>Triticodae</taxon>
        <taxon>Triticeae</taxon>
        <taxon>Triticinae</taxon>
        <taxon>Aegilops</taxon>
    </lineage>
</organism>
<dbReference type="AlphaFoldDB" id="N1R1J9"/>
<protein>
    <recommendedName>
        <fullName evidence="2">Bifunctional inhibitor/plant lipid transfer protein/seed storage helical domain-containing protein</fullName>
    </recommendedName>
</protein>
<dbReference type="EnsemblPlants" id="EMT16457">
    <property type="protein sequence ID" value="EMT16457"/>
    <property type="gene ID" value="F775_09715"/>
</dbReference>
<evidence type="ECO:0000313" key="1">
    <source>
        <dbReference type="EnsemblPlants" id="EMT16457"/>
    </source>
</evidence>
<proteinExistence type="predicted"/>
<name>N1R1J9_AEGTA</name>
<sequence length="231" mass="24290">METTVFFCFIFSLAVLAVAGGLAQGEHEDPCQPSFLAHEIRFHCEKGAPSARCCRSVVAAVDIAGAGTDTCLCRVAGESGLTTDDLLAMFALCGALSRDGARLNDACGAHSPPAPKTEVISALHQQAELATAVGNTPKATPCDADRLAYELSAHCSDVGKNTGRCCAAVVASVDINNSAETPCLCLVADKWSFLSTGLSLTNILDLYGNCGGRQGVRDGARRRFLETCEWW</sequence>
<reference evidence="1" key="1">
    <citation type="submission" date="2015-06" db="UniProtKB">
        <authorList>
            <consortium name="EnsemblPlants"/>
        </authorList>
    </citation>
    <scope>IDENTIFICATION</scope>
</reference>